<organism evidence="2 3">
    <name type="scientific">Pleurodeles waltl</name>
    <name type="common">Iberian ribbed newt</name>
    <dbReference type="NCBI Taxonomy" id="8319"/>
    <lineage>
        <taxon>Eukaryota</taxon>
        <taxon>Metazoa</taxon>
        <taxon>Chordata</taxon>
        <taxon>Craniata</taxon>
        <taxon>Vertebrata</taxon>
        <taxon>Euteleostomi</taxon>
        <taxon>Amphibia</taxon>
        <taxon>Batrachia</taxon>
        <taxon>Caudata</taxon>
        <taxon>Salamandroidea</taxon>
        <taxon>Salamandridae</taxon>
        <taxon>Pleurodelinae</taxon>
        <taxon>Pleurodeles</taxon>
    </lineage>
</organism>
<dbReference type="Proteomes" id="UP001066276">
    <property type="component" value="Chromosome 10"/>
</dbReference>
<name>A0AAV7LZF0_PLEWA</name>
<evidence type="ECO:0000256" key="1">
    <source>
        <dbReference type="SAM" id="MobiDB-lite"/>
    </source>
</evidence>
<accession>A0AAV7LZF0</accession>
<protein>
    <submittedName>
        <fullName evidence="2">Uncharacterized protein</fullName>
    </submittedName>
</protein>
<evidence type="ECO:0000313" key="3">
    <source>
        <dbReference type="Proteomes" id="UP001066276"/>
    </source>
</evidence>
<dbReference type="AlphaFoldDB" id="A0AAV7LZF0"/>
<dbReference type="EMBL" id="JANPWB010000014">
    <property type="protein sequence ID" value="KAJ1096915.1"/>
    <property type="molecule type" value="Genomic_DNA"/>
</dbReference>
<evidence type="ECO:0000313" key="2">
    <source>
        <dbReference type="EMBL" id="KAJ1096915.1"/>
    </source>
</evidence>
<reference evidence="2" key="1">
    <citation type="journal article" date="2022" name="bioRxiv">
        <title>Sequencing and chromosome-scale assembly of the giantPleurodeles waltlgenome.</title>
        <authorList>
            <person name="Brown T."/>
            <person name="Elewa A."/>
            <person name="Iarovenko S."/>
            <person name="Subramanian E."/>
            <person name="Araus A.J."/>
            <person name="Petzold A."/>
            <person name="Susuki M."/>
            <person name="Suzuki K.-i.T."/>
            <person name="Hayashi T."/>
            <person name="Toyoda A."/>
            <person name="Oliveira C."/>
            <person name="Osipova E."/>
            <person name="Leigh N.D."/>
            <person name="Simon A."/>
            <person name="Yun M.H."/>
        </authorList>
    </citation>
    <scope>NUCLEOTIDE SEQUENCE</scope>
    <source>
        <strain evidence="2">20211129_DDA</strain>
        <tissue evidence="2">Liver</tissue>
    </source>
</reference>
<gene>
    <name evidence="2" type="ORF">NDU88_002045</name>
</gene>
<feature type="region of interest" description="Disordered" evidence="1">
    <location>
        <begin position="115"/>
        <end position="140"/>
    </location>
</feature>
<comment type="caution">
    <text evidence="2">The sequence shown here is derived from an EMBL/GenBank/DDBJ whole genome shotgun (WGS) entry which is preliminary data.</text>
</comment>
<keyword evidence="3" id="KW-1185">Reference proteome</keyword>
<proteinExistence type="predicted"/>
<sequence>MSPHRDVRGSLAISTCHRNARSVTRCLGGLGVTRWLGSKDSHLGASCLNIKRLCLLLQGSLHPEFSEPQLGLRHRAVRGPRRTSSLEHGGLSTCRQGLPGTCGTPSQALCHKAGQRTKPQCSARGPEPRPTEEASLGLVDSQAWALQGTEAGGMEHPS</sequence>